<evidence type="ECO:0000313" key="1">
    <source>
        <dbReference type="EMBL" id="KAL3820164.1"/>
    </source>
</evidence>
<organism evidence="1 2">
    <name type="scientific">Penstemon smallii</name>
    <dbReference type="NCBI Taxonomy" id="265156"/>
    <lineage>
        <taxon>Eukaryota</taxon>
        <taxon>Viridiplantae</taxon>
        <taxon>Streptophyta</taxon>
        <taxon>Embryophyta</taxon>
        <taxon>Tracheophyta</taxon>
        <taxon>Spermatophyta</taxon>
        <taxon>Magnoliopsida</taxon>
        <taxon>eudicotyledons</taxon>
        <taxon>Gunneridae</taxon>
        <taxon>Pentapetalae</taxon>
        <taxon>asterids</taxon>
        <taxon>lamiids</taxon>
        <taxon>Lamiales</taxon>
        <taxon>Plantaginaceae</taxon>
        <taxon>Cheloneae</taxon>
        <taxon>Penstemon</taxon>
    </lineage>
</organism>
<dbReference type="AlphaFoldDB" id="A0ABD3S6Q1"/>
<evidence type="ECO:0000313" key="2">
    <source>
        <dbReference type="Proteomes" id="UP001634393"/>
    </source>
</evidence>
<protein>
    <submittedName>
        <fullName evidence="1">Uncharacterized protein</fullName>
    </submittedName>
</protein>
<accession>A0ABD3S6Q1</accession>
<comment type="caution">
    <text evidence="1">The sequence shown here is derived from an EMBL/GenBank/DDBJ whole genome shotgun (WGS) entry which is preliminary data.</text>
</comment>
<dbReference type="EMBL" id="JBJXBP010000007">
    <property type="protein sequence ID" value="KAL3820164.1"/>
    <property type="molecule type" value="Genomic_DNA"/>
</dbReference>
<name>A0ABD3S6Q1_9LAMI</name>
<proteinExistence type="predicted"/>
<gene>
    <name evidence="1" type="ORF">ACJIZ3_006069</name>
</gene>
<sequence length="177" mass="20224">MQHSGTFIHRDGRSYIGGKANYFDYCESSDMNMKALCDMARQIGQNILLKFYCSIVAPKDCNSLVALVIDDDVKCLVKFVDRKFVVGVFTDDFDQLHTMQSQVRSNSLTALSVDVTRNHMEEIDSSKLTLRKFKRRTCSGSDFQFTLLTLYISQLFIIFFNKGITENSQSVMCARSF</sequence>
<dbReference type="Proteomes" id="UP001634393">
    <property type="component" value="Unassembled WGS sequence"/>
</dbReference>
<keyword evidence="2" id="KW-1185">Reference proteome</keyword>
<reference evidence="1 2" key="1">
    <citation type="submission" date="2024-12" db="EMBL/GenBank/DDBJ databases">
        <title>The unique morphological basis and parallel evolutionary history of personate flowers in Penstemon.</title>
        <authorList>
            <person name="Depatie T.H."/>
            <person name="Wessinger C.A."/>
        </authorList>
    </citation>
    <scope>NUCLEOTIDE SEQUENCE [LARGE SCALE GENOMIC DNA]</scope>
    <source>
        <strain evidence="1">WTNN_2</strain>
        <tissue evidence="1">Leaf</tissue>
    </source>
</reference>